<name>A0A4Y2BUY9_ARAVE</name>
<proteinExistence type="predicted"/>
<evidence type="ECO:0000313" key="1">
    <source>
        <dbReference type="EMBL" id="GBL95559.1"/>
    </source>
</evidence>
<dbReference type="AlphaFoldDB" id="A0A4Y2BUY9"/>
<reference evidence="1 2" key="1">
    <citation type="journal article" date="2019" name="Sci. Rep.">
        <title>Orb-weaving spider Araneus ventricosus genome elucidates the spidroin gene catalogue.</title>
        <authorList>
            <person name="Kono N."/>
            <person name="Nakamura H."/>
            <person name="Ohtoshi R."/>
            <person name="Moran D.A.P."/>
            <person name="Shinohara A."/>
            <person name="Yoshida Y."/>
            <person name="Fujiwara M."/>
            <person name="Mori M."/>
            <person name="Tomita M."/>
            <person name="Arakawa K."/>
        </authorList>
    </citation>
    <scope>NUCLEOTIDE SEQUENCE [LARGE SCALE GENOMIC DNA]</scope>
</reference>
<evidence type="ECO:0000313" key="2">
    <source>
        <dbReference type="Proteomes" id="UP000499080"/>
    </source>
</evidence>
<accession>A0A4Y2BUY9</accession>
<dbReference type="Proteomes" id="UP000499080">
    <property type="component" value="Unassembled WGS sequence"/>
</dbReference>
<protein>
    <submittedName>
        <fullName evidence="1">Uncharacterized protein</fullName>
    </submittedName>
</protein>
<sequence length="69" mass="7471">MGSKKLKVPRKGAGPFSLSLCSISSSVQVCSPLIRNGSSGLLKCQTELRHCVGAFENSHLLSEFFLKFI</sequence>
<gene>
    <name evidence="1" type="ORF">AVEN_54156_1</name>
</gene>
<keyword evidence="2" id="KW-1185">Reference proteome</keyword>
<dbReference type="EMBL" id="BGPR01000112">
    <property type="protein sequence ID" value="GBL95559.1"/>
    <property type="molecule type" value="Genomic_DNA"/>
</dbReference>
<organism evidence="1 2">
    <name type="scientific">Araneus ventricosus</name>
    <name type="common">Orbweaver spider</name>
    <name type="synonym">Epeira ventricosa</name>
    <dbReference type="NCBI Taxonomy" id="182803"/>
    <lineage>
        <taxon>Eukaryota</taxon>
        <taxon>Metazoa</taxon>
        <taxon>Ecdysozoa</taxon>
        <taxon>Arthropoda</taxon>
        <taxon>Chelicerata</taxon>
        <taxon>Arachnida</taxon>
        <taxon>Araneae</taxon>
        <taxon>Araneomorphae</taxon>
        <taxon>Entelegynae</taxon>
        <taxon>Araneoidea</taxon>
        <taxon>Araneidae</taxon>
        <taxon>Araneus</taxon>
    </lineage>
</organism>
<comment type="caution">
    <text evidence="1">The sequence shown here is derived from an EMBL/GenBank/DDBJ whole genome shotgun (WGS) entry which is preliminary data.</text>
</comment>